<comment type="caution">
    <text evidence="2">The sequence shown here is derived from an EMBL/GenBank/DDBJ whole genome shotgun (WGS) entry which is preliminary data.</text>
</comment>
<dbReference type="EMBL" id="BGZK01001849">
    <property type="protein sequence ID" value="GBP87274.1"/>
    <property type="molecule type" value="Genomic_DNA"/>
</dbReference>
<protein>
    <submittedName>
        <fullName evidence="2">Uncharacterized protein</fullName>
    </submittedName>
</protein>
<proteinExistence type="predicted"/>
<keyword evidence="3" id="KW-1185">Reference proteome</keyword>
<organism evidence="2 3">
    <name type="scientific">Eumeta variegata</name>
    <name type="common">Bagworm moth</name>
    <name type="synonym">Eumeta japonica</name>
    <dbReference type="NCBI Taxonomy" id="151549"/>
    <lineage>
        <taxon>Eukaryota</taxon>
        <taxon>Metazoa</taxon>
        <taxon>Ecdysozoa</taxon>
        <taxon>Arthropoda</taxon>
        <taxon>Hexapoda</taxon>
        <taxon>Insecta</taxon>
        <taxon>Pterygota</taxon>
        <taxon>Neoptera</taxon>
        <taxon>Endopterygota</taxon>
        <taxon>Lepidoptera</taxon>
        <taxon>Glossata</taxon>
        <taxon>Ditrysia</taxon>
        <taxon>Tineoidea</taxon>
        <taxon>Psychidae</taxon>
        <taxon>Oiketicinae</taxon>
        <taxon>Eumeta</taxon>
    </lineage>
</organism>
<evidence type="ECO:0000313" key="3">
    <source>
        <dbReference type="Proteomes" id="UP000299102"/>
    </source>
</evidence>
<dbReference type="Proteomes" id="UP000299102">
    <property type="component" value="Unassembled WGS sequence"/>
</dbReference>
<sequence length="109" mass="12154">MSEQREEARDSCLWSFRTDDPRDRGGRGGRGRARAPDPERAKFCGRGTLWTRYRYSNRALDFDPKPGLVPITVSIPFLALPWRCVGRGDCDYNSMVSVSGSANVGLTLA</sequence>
<evidence type="ECO:0000313" key="2">
    <source>
        <dbReference type="EMBL" id="GBP87274.1"/>
    </source>
</evidence>
<dbReference type="AlphaFoldDB" id="A0A4C1ZJH4"/>
<reference evidence="2 3" key="1">
    <citation type="journal article" date="2019" name="Commun. Biol.">
        <title>The bagworm genome reveals a unique fibroin gene that provides high tensile strength.</title>
        <authorList>
            <person name="Kono N."/>
            <person name="Nakamura H."/>
            <person name="Ohtoshi R."/>
            <person name="Tomita M."/>
            <person name="Numata K."/>
            <person name="Arakawa K."/>
        </authorList>
    </citation>
    <scope>NUCLEOTIDE SEQUENCE [LARGE SCALE GENOMIC DNA]</scope>
</reference>
<gene>
    <name evidence="2" type="ORF">EVAR_64183_1</name>
</gene>
<feature type="region of interest" description="Disordered" evidence="1">
    <location>
        <begin position="1"/>
        <end position="39"/>
    </location>
</feature>
<evidence type="ECO:0000256" key="1">
    <source>
        <dbReference type="SAM" id="MobiDB-lite"/>
    </source>
</evidence>
<accession>A0A4C1ZJH4</accession>
<feature type="compositionally biased region" description="Basic and acidic residues" evidence="1">
    <location>
        <begin position="17"/>
        <end position="26"/>
    </location>
</feature>
<feature type="compositionally biased region" description="Basic and acidic residues" evidence="1">
    <location>
        <begin position="1"/>
        <end position="10"/>
    </location>
</feature>
<name>A0A4C1ZJH4_EUMVA</name>